<evidence type="ECO:0000313" key="2">
    <source>
        <dbReference type="EMBL" id="ADO69555.1"/>
    </source>
</evidence>
<evidence type="ECO:0000313" key="4">
    <source>
        <dbReference type="Proteomes" id="UP000001351"/>
    </source>
</evidence>
<dbReference type="Gene3D" id="3.40.395.10">
    <property type="entry name" value="Adenoviral Proteinase, Chain A"/>
    <property type="match status" value="1"/>
</dbReference>
<reference evidence="2 4" key="2">
    <citation type="journal article" date="2011" name="Mol. Biol. Evol.">
        <title>Comparative genomic analysis of fruiting body formation in Myxococcales.</title>
        <authorList>
            <person name="Huntley S."/>
            <person name="Hamann N."/>
            <person name="Wegener-Feldbrugge S."/>
            <person name="Treuner-Lange A."/>
            <person name="Kube M."/>
            <person name="Reinhardt R."/>
            <person name="Klages S."/>
            <person name="Muller R."/>
            <person name="Ronning C.M."/>
            <person name="Nierman W.C."/>
            <person name="Sogaard-Andersen L."/>
        </authorList>
    </citation>
    <scope>NUCLEOTIDE SEQUENCE [LARGE SCALE GENOMIC DNA]</scope>
    <source>
        <strain evidence="2 4">DW4/3-1</strain>
    </source>
</reference>
<evidence type="ECO:0000313" key="5">
    <source>
        <dbReference type="Proteomes" id="UP000032702"/>
    </source>
</evidence>
<feature type="region of interest" description="Disordered" evidence="1">
    <location>
        <begin position="15"/>
        <end position="57"/>
    </location>
</feature>
<dbReference type="InterPro" id="IPR038765">
    <property type="entry name" value="Papain-like_cys_pep_sf"/>
</dbReference>
<organism evidence="3 5">
    <name type="scientific">Stigmatella aurantiaca (strain DW4/3-1)</name>
    <dbReference type="NCBI Taxonomy" id="378806"/>
    <lineage>
        <taxon>Bacteria</taxon>
        <taxon>Pseudomonadati</taxon>
        <taxon>Myxococcota</taxon>
        <taxon>Myxococcia</taxon>
        <taxon>Myxococcales</taxon>
        <taxon>Cystobacterineae</taxon>
        <taxon>Archangiaceae</taxon>
        <taxon>Stigmatella</taxon>
    </lineage>
</organism>
<reference evidence="3 5" key="1">
    <citation type="submission" date="2006-04" db="EMBL/GenBank/DDBJ databases">
        <authorList>
            <person name="Nierman W.C."/>
        </authorList>
    </citation>
    <scope>NUCLEOTIDE SEQUENCE [LARGE SCALE GENOMIC DNA]</scope>
    <source>
        <strain evidence="3 5">DW4/3-1</strain>
    </source>
</reference>
<dbReference type="OrthoDB" id="10020997at2"/>
<dbReference type="SUPFAM" id="SSF54001">
    <property type="entry name" value="Cysteine proteinases"/>
    <property type="match status" value="1"/>
</dbReference>
<protein>
    <submittedName>
        <fullName evidence="3">Uncharacterized protein</fullName>
    </submittedName>
</protein>
<dbReference type="Proteomes" id="UP000032702">
    <property type="component" value="Unassembled WGS sequence"/>
</dbReference>
<keyword evidence="4" id="KW-1185">Reference proteome</keyword>
<dbReference type="eggNOG" id="COG5635">
    <property type="taxonomic scope" value="Bacteria"/>
</dbReference>
<dbReference type="STRING" id="378806.STAUR_1751"/>
<sequence length="710" mass="77847">MAWSCDCNHGTQHLDSVDTCPQCKKKKPSGTASVKAQGNGSLPGEAQKAVLPKPSVNKPVLKKAIGTQPASSKPPSDLLGWKSQLDSKKEAKVESNAWATGHGIWTTLSQLLNGRAYVIHPDLCSISSPLSATAANAEEGQVNYAKTLRGYIIQATGQAILNGILNTDATKPVVMILNTGEANAQSSSDAKATGGMHWVACVALPAQYQPPQGAALHNANPRIFFIDSLNENRQLPQAFKNVLSNGINTNTPNGVHQVPAAYPNAQFIDIQNIPQQSEGYDCGWWATYNALMLVLTSSEAYTAAFVERTRAFAFQLRALMPNLEADVPAGPKGVSKPSSSAKKAEPVLSLYSALALQPRIDSASWGKALASATESHQRLTETILHGHSVQGRFKKLLFTHATGKDGLLGVITTNVLTANVERNVNFRYDLDTRYCEGVYFIMKPDFQYSFTSMYQDLYKKWDHLRGSEEPATLEKPLVTSAKAPSDTNPWPGLDEGWKKLLNRCALDSDFRIHQLKRLKFSKPIQRSQAGWQDNFVLTLVNPQIRIPADPGIEFEKHVYKILVAQPIHEELVALSGDSLKKFTQTWGKGFNTWRTKHAKFVKGNLVSMAGAKVAEHALARYKALFSKGRIIVYPVKSAEFVHQFGRSTSGNQLVRARKMEAAAALGCEYASTYFPEEMNNSQAALTLEAFTQAQKEYYRVCMEAGCARVS</sequence>
<gene>
    <name evidence="2" type="ordered locus">STAUR_1751</name>
    <name evidence="3" type="ORF">STIAU_3733</name>
</gene>
<evidence type="ECO:0000256" key="1">
    <source>
        <dbReference type="SAM" id="MobiDB-lite"/>
    </source>
</evidence>
<dbReference type="KEGG" id="sur:STAUR_1751"/>
<dbReference type="HOGENOM" id="CLU_388786_0_0_7"/>
<feature type="compositionally biased region" description="Polar residues" evidence="1">
    <location>
        <begin position="30"/>
        <end position="40"/>
    </location>
</feature>
<dbReference type="EMBL" id="CP002271">
    <property type="protein sequence ID" value="ADO69555.1"/>
    <property type="molecule type" value="Genomic_DNA"/>
</dbReference>
<dbReference type="EMBL" id="AAMD01000006">
    <property type="protein sequence ID" value="EAU69392.1"/>
    <property type="molecule type" value="Genomic_DNA"/>
</dbReference>
<accession>Q09CA5</accession>
<dbReference type="Proteomes" id="UP000001351">
    <property type="component" value="Chromosome"/>
</dbReference>
<dbReference type="RefSeq" id="WP_002610605.1">
    <property type="nucleotide sequence ID" value="NC_014623.1"/>
</dbReference>
<name>Q09CA5_STIAD</name>
<dbReference type="AlphaFoldDB" id="Q09CA5"/>
<evidence type="ECO:0000313" key="3">
    <source>
        <dbReference type="EMBL" id="EAU69392.1"/>
    </source>
</evidence>
<proteinExistence type="predicted"/>